<dbReference type="Pfam" id="PF12796">
    <property type="entry name" value="Ank_2"/>
    <property type="match status" value="1"/>
</dbReference>
<dbReference type="GO" id="GO:0006508">
    <property type="term" value="P:proteolysis"/>
    <property type="evidence" value="ECO:0007669"/>
    <property type="project" value="InterPro"/>
</dbReference>
<protein>
    <recommendedName>
        <fullName evidence="4">Peptidase A2 domain-containing protein</fullName>
    </recommendedName>
</protein>
<dbReference type="RefSeq" id="WP_068569113.1">
    <property type="nucleotide sequence ID" value="NZ_LSRF01000001.1"/>
</dbReference>
<dbReference type="SMART" id="SM00248">
    <property type="entry name" value="ANK"/>
    <property type="match status" value="2"/>
</dbReference>
<evidence type="ECO:0000256" key="1">
    <source>
        <dbReference type="ARBA" id="ARBA00022737"/>
    </source>
</evidence>
<dbReference type="InterPro" id="IPR002110">
    <property type="entry name" value="Ankyrin_rpt"/>
</dbReference>
<dbReference type="Proteomes" id="UP000070258">
    <property type="component" value="Unassembled WGS sequence"/>
</dbReference>
<proteinExistence type="predicted"/>
<dbReference type="InterPro" id="IPR001995">
    <property type="entry name" value="Peptidase_A2_cat"/>
</dbReference>
<dbReference type="PROSITE" id="PS50297">
    <property type="entry name" value="ANK_REP_REGION"/>
    <property type="match status" value="1"/>
</dbReference>
<evidence type="ECO:0000256" key="3">
    <source>
        <dbReference type="PROSITE-ProRule" id="PRU00023"/>
    </source>
</evidence>
<evidence type="ECO:0000313" key="5">
    <source>
        <dbReference type="EMBL" id="KXP14498.1"/>
    </source>
</evidence>
<gene>
    <name evidence="5" type="ORF">AXK60_00880</name>
</gene>
<keyword evidence="2 3" id="KW-0040">ANK repeat</keyword>
<evidence type="ECO:0000256" key="2">
    <source>
        <dbReference type="ARBA" id="ARBA00023043"/>
    </source>
</evidence>
<dbReference type="GO" id="GO:0004190">
    <property type="term" value="F:aspartic-type endopeptidase activity"/>
    <property type="evidence" value="ECO:0007669"/>
    <property type="project" value="InterPro"/>
</dbReference>
<dbReference type="PROSITE" id="PS50088">
    <property type="entry name" value="ANK_REPEAT"/>
    <property type="match status" value="1"/>
</dbReference>
<dbReference type="PROSITE" id="PS50175">
    <property type="entry name" value="ASP_PROT_RETROV"/>
    <property type="match status" value="1"/>
</dbReference>
<keyword evidence="1" id="KW-0677">Repeat</keyword>
<sequence>MGAPARSGSPSASNDELTVNPCAVDEASLAPADLFSSLACLRYGASDEPPRWREAAALLAQDPGIVERSVWAAAAAGDARAIAAHLSVDPALATTAGGPFGWHPLTYLCYSRVVPDDSPDRPLAAAELLLDSGADPNTGFLHSGLPTPFTAITGVFGEGEEGAGRQPRHPRSMELAILLLARGAHPADQQALYNRMFRPDDSHLELLFAHGLAEAGPGPWDTRAGADTESRAQVWRRQVDWAAQHGFTERLALLAENGIDTAGVTVILPVIPDDPNARGADGATPLHHAAWTGDLDLIRALLDAGADRTVVDLQYGTTPREWAEHAYQLEAVRLLS</sequence>
<dbReference type="Gene3D" id="1.25.40.20">
    <property type="entry name" value="Ankyrin repeat-containing domain"/>
    <property type="match status" value="1"/>
</dbReference>
<dbReference type="PANTHER" id="PTHR24201:SF16">
    <property type="entry name" value="ANKYRIN-1-LIKE-RELATED"/>
    <property type="match status" value="1"/>
</dbReference>
<dbReference type="InterPro" id="IPR050776">
    <property type="entry name" value="Ank_Repeat/CDKN_Inhibitor"/>
</dbReference>
<feature type="repeat" description="ANK" evidence="3">
    <location>
        <begin position="281"/>
        <end position="313"/>
    </location>
</feature>
<dbReference type="STRING" id="239498.AXK60_00880"/>
<comment type="caution">
    <text evidence="5">The sequence shown here is derived from an EMBL/GenBank/DDBJ whole genome shotgun (WGS) entry which is preliminary data.</text>
</comment>
<reference evidence="6" key="1">
    <citation type="submission" date="2016-02" db="EMBL/GenBank/DDBJ databases">
        <authorList>
            <person name="Wen L."/>
            <person name="He K."/>
            <person name="Yang H."/>
        </authorList>
    </citation>
    <scope>NUCLEOTIDE SEQUENCE [LARGE SCALE GENOMIC DNA]</scope>
    <source>
        <strain evidence="6">JCM 15929</strain>
    </source>
</reference>
<dbReference type="PANTHER" id="PTHR24201">
    <property type="entry name" value="ANK_REP_REGION DOMAIN-CONTAINING PROTEIN"/>
    <property type="match status" value="1"/>
</dbReference>
<evidence type="ECO:0000313" key="6">
    <source>
        <dbReference type="Proteomes" id="UP000070258"/>
    </source>
</evidence>
<accession>A0A138AVM1</accession>
<dbReference type="AlphaFoldDB" id="A0A138AVM1"/>
<feature type="domain" description="Peptidase A2" evidence="4">
    <location>
        <begin position="298"/>
        <end position="311"/>
    </location>
</feature>
<organism evidence="5 6">
    <name type="scientific">Tsukamurella pseudospumae</name>
    <dbReference type="NCBI Taxonomy" id="239498"/>
    <lineage>
        <taxon>Bacteria</taxon>
        <taxon>Bacillati</taxon>
        <taxon>Actinomycetota</taxon>
        <taxon>Actinomycetes</taxon>
        <taxon>Mycobacteriales</taxon>
        <taxon>Tsukamurellaceae</taxon>
        <taxon>Tsukamurella</taxon>
    </lineage>
</organism>
<dbReference type="EMBL" id="LSRF01000001">
    <property type="protein sequence ID" value="KXP14498.1"/>
    <property type="molecule type" value="Genomic_DNA"/>
</dbReference>
<name>A0A138AVM1_9ACTN</name>
<dbReference type="SUPFAM" id="SSF48403">
    <property type="entry name" value="Ankyrin repeat"/>
    <property type="match status" value="1"/>
</dbReference>
<evidence type="ECO:0000259" key="4">
    <source>
        <dbReference type="PROSITE" id="PS50175"/>
    </source>
</evidence>
<dbReference type="InterPro" id="IPR036770">
    <property type="entry name" value="Ankyrin_rpt-contain_sf"/>
</dbReference>